<evidence type="ECO:0000313" key="9">
    <source>
        <dbReference type="Proteomes" id="UP001162156"/>
    </source>
</evidence>
<comment type="similarity">
    <text evidence="2">Belongs to the class-I pyridoxal-phosphate-dependent aminotransferase family.</text>
</comment>
<dbReference type="InterPro" id="IPR015424">
    <property type="entry name" value="PyrdxlP-dep_Trfase"/>
</dbReference>
<evidence type="ECO:0000256" key="2">
    <source>
        <dbReference type="ARBA" id="ARBA00007441"/>
    </source>
</evidence>
<organism evidence="8 9">
    <name type="scientific">Rhamnusium bicolor</name>
    <dbReference type="NCBI Taxonomy" id="1586634"/>
    <lineage>
        <taxon>Eukaryota</taxon>
        <taxon>Metazoa</taxon>
        <taxon>Ecdysozoa</taxon>
        <taxon>Arthropoda</taxon>
        <taxon>Hexapoda</taxon>
        <taxon>Insecta</taxon>
        <taxon>Pterygota</taxon>
        <taxon>Neoptera</taxon>
        <taxon>Endopterygota</taxon>
        <taxon>Coleoptera</taxon>
        <taxon>Polyphaga</taxon>
        <taxon>Cucujiformia</taxon>
        <taxon>Chrysomeloidea</taxon>
        <taxon>Cerambycidae</taxon>
        <taxon>Lepturinae</taxon>
        <taxon>Rhagiini</taxon>
        <taxon>Rhamnusium</taxon>
    </lineage>
</organism>
<name>A0AAV8XI64_9CUCU</name>
<dbReference type="InterPro" id="IPR015422">
    <property type="entry name" value="PyrdxlP-dep_Trfase_small"/>
</dbReference>
<dbReference type="AlphaFoldDB" id="A0AAV8XI64"/>
<dbReference type="EMBL" id="JANEYF010003219">
    <property type="protein sequence ID" value="KAJ8938177.1"/>
    <property type="molecule type" value="Genomic_DNA"/>
</dbReference>
<dbReference type="InterPro" id="IPR051326">
    <property type="entry name" value="Kynurenine-oxoglutarate_AT"/>
</dbReference>
<evidence type="ECO:0000256" key="5">
    <source>
        <dbReference type="ARBA" id="ARBA00022898"/>
    </source>
</evidence>
<evidence type="ECO:0000256" key="4">
    <source>
        <dbReference type="ARBA" id="ARBA00022679"/>
    </source>
</evidence>
<dbReference type="PANTHER" id="PTHR43807:SF20">
    <property type="entry name" value="FI04487P"/>
    <property type="match status" value="1"/>
</dbReference>
<sequence>MEQTDVANETEAEDALLEVLNSNNAVLHQYTKSNGHPRFVNVLAKLYSKLLNRDVNPQSEILSTLGASEALFCAITGLIDVGDEVIIIEPYFDVYVPLIKISGGTPRFIALKPKLNESELGSSADWVFDSKELEGLFTEKTRAIILNTPNNPLGKVFDLSELTLIANLCKKMECFLELEHFLASLPGMWERTVTIGSAGKTFCATGWKVGWVYGSAQLLRGLQIVHQYAVFTGSTPLEEAIAIVFEKELSRLGQDESYFVTLEKELKSKRDYIVKKLLEAHMKPTIPDGGFFYYLHSESDEYKDFQFTKWLTKNVGLQGVPPTVFYTDKNKQLFENYVRFCFIKKQETLEKAAQTLNKFNASHIEM</sequence>
<dbReference type="InterPro" id="IPR015421">
    <property type="entry name" value="PyrdxlP-dep_Trfase_major"/>
</dbReference>
<protein>
    <recommendedName>
        <fullName evidence="7">Aminotransferase class I/classII large domain-containing protein</fullName>
    </recommendedName>
</protein>
<keyword evidence="4" id="KW-0808">Transferase</keyword>
<reference evidence="8" key="1">
    <citation type="journal article" date="2023" name="Insect Mol. Biol.">
        <title>Genome sequencing provides insights into the evolution of gene families encoding plant cell wall-degrading enzymes in longhorned beetles.</title>
        <authorList>
            <person name="Shin N.R."/>
            <person name="Okamura Y."/>
            <person name="Kirsch R."/>
            <person name="Pauchet Y."/>
        </authorList>
    </citation>
    <scope>NUCLEOTIDE SEQUENCE</scope>
    <source>
        <strain evidence="8">RBIC_L_NR</strain>
    </source>
</reference>
<dbReference type="GO" id="GO:0016212">
    <property type="term" value="F:kynurenine-oxoglutarate transaminase activity"/>
    <property type="evidence" value="ECO:0007669"/>
    <property type="project" value="TreeGrafter"/>
</dbReference>
<dbReference type="FunFam" id="3.40.640.10:FF:000024">
    <property type="entry name" value="Kynurenine--oxoglutarate transaminase 3"/>
    <property type="match status" value="1"/>
</dbReference>
<evidence type="ECO:0000256" key="3">
    <source>
        <dbReference type="ARBA" id="ARBA00022576"/>
    </source>
</evidence>
<evidence type="ECO:0000313" key="8">
    <source>
        <dbReference type="EMBL" id="KAJ8938177.1"/>
    </source>
</evidence>
<gene>
    <name evidence="8" type="ORF">NQ314_011585</name>
</gene>
<keyword evidence="3" id="KW-0032">Aminotransferase</keyword>
<feature type="domain" description="Aminotransferase class I/classII large" evidence="7">
    <location>
        <begin position="21"/>
        <end position="356"/>
    </location>
</feature>
<dbReference type="PANTHER" id="PTHR43807">
    <property type="entry name" value="FI04487P"/>
    <property type="match status" value="1"/>
</dbReference>
<evidence type="ECO:0000259" key="7">
    <source>
        <dbReference type="Pfam" id="PF00155"/>
    </source>
</evidence>
<evidence type="ECO:0000256" key="1">
    <source>
        <dbReference type="ARBA" id="ARBA00001933"/>
    </source>
</evidence>
<dbReference type="Gene3D" id="3.40.640.10">
    <property type="entry name" value="Type I PLP-dependent aspartate aminotransferase-like (Major domain)"/>
    <property type="match status" value="1"/>
</dbReference>
<evidence type="ECO:0000256" key="6">
    <source>
        <dbReference type="ARBA" id="ARBA00024016"/>
    </source>
</evidence>
<dbReference type="CDD" id="cd00609">
    <property type="entry name" value="AAT_like"/>
    <property type="match status" value="1"/>
</dbReference>
<comment type="cofactor">
    <cofactor evidence="1">
        <name>pyridoxal 5'-phosphate</name>
        <dbReference type="ChEBI" id="CHEBI:597326"/>
    </cofactor>
</comment>
<dbReference type="Proteomes" id="UP001162156">
    <property type="component" value="Unassembled WGS sequence"/>
</dbReference>
<dbReference type="GO" id="GO:0030170">
    <property type="term" value="F:pyridoxal phosphate binding"/>
    <property type="evidence" value="ECO:0007669"/>
    <property type="project" value="InterPro"/>
</dbReference>
<dbReference type="SUPFAM" id="SSF53383">
    <property type="entry name" value="PLP-dependent transferases"/>
    <property type="match status" value="1"/>
</dbReference>
<dbReference type="InterPro" id="IPR004839">
    <property type="entry name" value="Aminotransferase_I/II_large"/>
</dbReference>
<proteinExistence type="inferred from homology"/>
<accession>A0AAV8XI64</accession>
<dbReference type="Gene3D" id="3.90.1150.10">
    <property type="entry name" value="Aspartate Aminotransferase, domain 1"/>
    <property type="match status" value="1"/>
</dbReference>
<dbReference type="GO" id="GO:0005739">
    <property type="term" value="C:mitochondrion"/>
    <property type="evidence" value="ECO:0007669"/>
    <property type="project" value="TreeGrafter"/>
</dbReference>
<comment type="pathway">
    <text evidence="6">Amino-acid degradation; L-kynurenine degradation; kynurenate from L-kynurenine: step 1/2.</text>
</comment>
<comment type="caution">
    <text evidence="8">The sequence shown here is derived from an EMBL/GenBank/DDBJ whole genome shotgun (WGS) entry which is preliminary data.</text>
</comment>
<dbReference type="Pfam" id="PF00155">
    <property type="entry name" value="Aminotran_1_2"/>
    <property type="match status" value="1"/>
</dbReference>
<keyword evidence="5" id="KW-0663">Pyridoxal phosphate</keyword>
<keyword evidence="9" id="KW-1185">Reference proteome</keyword>